<evidence type="ECO:0000256" key="3">
    <source>
        <dbReference type="ARBA" id="ARBA00022692"/>
    </source>
</evidence>
<evidence type="ECO:0000259" key="12">
    <source>
        <dbReference type="PROSITE" id="PS50893"/>
    </source>
</evidence>
<accession>A0AAX4K6E6</accession>
<keyword evidence="9" id="KW-0325">Glycoprotein</keyword>
<keyword evidence="8 11" id="KW-0472">Membrane</keyword>
<feature type="transmembrane region" description="Helical" evidence="11">
    <location>
        <begin position="1389"/>
        <end position="1410"/>
    </location>
</feature>
<feature type="compositionally biased region" description="Low complexity" evidence="10">
    <location>
        <begin position="1014"/>
        <end position="1025"/>
    </location>
</feature>
<feature type="transmembrane region" description="Helical" evidence="11">
    <location>
        <begin position="46"/>
        <end position="67"/>
    </location>
</feature>
<dbReference type="Pfam" id="PF00664">
    <property type="entry name" value="ABC_membrane"/>
    <property type="match status" value="2"/>
</dbReference>
<dbReference type="PANTHER" id="PTHR24223">
    <property type="entry name" value="ATP-BINDING CASSETTE SUB-FAMILY C"/>
    <property type="match status" value="1"/>
</dbReference>
<evidence type="ECO:0008006" key="16">
    <source>
        <dbReference type="Google" id="ProtNLM"/>
    </source>
</evidence>
<gene>
    <name evidence="14" type="ORF">V865_000099</name>
</gene>
<feature type="transmembrane region" description="Helical" evidence="11">
    <location>
        <begin position="119"/>
        <end position="141"/>
    </location>
</feature>
<dbReference type="GO" id="GO:0005524">
    <property type="term" value="F:ATP binding"/>
    <property type="evidence" value="ECO:0007669"/>
    <property type="project" value="UniProtKB-KW"/>
</dbReference>
<keyword evidence="5" id="KW-0547">Nucleotide-binding</keyword>
<evidence type="ECO:0000256" key="11">
    <source>
        <dbReference type="SAM" id="Phobius"/>
    </source>
</evidence>
<dbReference type="KEGG" id="ker:91098903"/>
<feature type="domain" description="ABC transmembrane type-1" evidence="13">
    <location>
        <begin position="433"/>
        <end position="731"/>
    </location>
</feature>
<dbReference type="InterPro" id="IPR017871">
    <property type="entry name" value="ABC_transporter-like_CS"/>
</dbReference>
<dbReference type="SMART" id="SM00382">
    <property type="entry name" value="AAA"/>
    <property type="match status" value="2"/>
</dbReference>
<feature type="domain" description="ABC transporter" evidence="12">
    <location>
        <begin position="774"/>
        <end position="1017"/>
    </location>
</feature>
<feature type="transmembrane region" description="Helical" evidence="11">
    <location>
        <begin position="224"/>
        <end position="244"/>
    </location>
</feature>
<dbReference type="Proteomes" id="UP001358614">
    <property type="component" value="Chromosome 1"/>
</dbReference>
<dbReference type="EMBL" id="CP144089">
    <property type="protein sequence ID" value="WWD02061.1"/>
    <property type="molecule type" value="Genomic_DNA"/>
</dbReference>
<evidence type="ECO:0000256" key="4">
    <source>
        <dbReference type="ARBA" id="ARBA00022737"/>
    </source>
</evidence>
<feature type="region of interest" description="Disordered" evidence="10">
    <location>
        <begin position="1576"/>
        <end position="1603"/>
    </location>
</feature>
<evidence type="ECO:0000256" key="7">
    <source>
        <dbReference type="ARBA" id="ARBA00022989"/>
    </source>
</evidence>
<dbReference type="Gene3D" id="3.40.50.300">
    <property type="entry name" value="P-loop containing nucleotide triphosphate hydrolases"/>
    <property type="match status" value="2"/>
</dbReference>
<keyword evidence="3 11" id="KW-0812">Transmembrane</keyword>
<proteinExistence type="predicted"/>
<dbReference type="PROSITE" id="PS50929">
    <property type="entry name" value="ABC_TM1F"/>
    <property type="match status" value="2"/>
</dbReference>
<dbReference type="GO" id="GO:0140359">
    <property type="term" value="F:ABC-type transporter activity"/>
    <property type="evidence" value="ECO:0007669"/>
    <property type="project" value="InterPro"/>
</dbReference>
<feature type="domain" description="ABC transmembrane type-1" evidence="13">
    <location>
        <begin position="1116"/>
        <end position="1418"/>
    </location>
</feature>
<evidence type="ECO:0000313" key="15">
    <source>
        <dbReference type="Proteomes" id="UP001358614"/>
    </source>
</evidence>
<feature type="transmembrane region" description="Helical" evidence="11">
    <location>
        <begin position="420"/>
        <end position="444"/>
    </location>
</feature>
<evidence type="ECO:0000256" key="6">
    <source>
        <dbReference type="ARBA" id="ARBA00022840"/>
    </source>
</evidence>
<evidence type="ECO:0000256" key="8">
    <source>
        <dbReference type="ARBA" id="ARBA00023136"/>
    </source>
</evidence>
<evidence type="ECO:0000256" key="10">
    <source>
        <dbReference type="SAM" id="MobiDB-lite"/>
    </source>
</evidence>
<dbReference type="InterPro" id="IPR050173">
    <property type="entry name" value="ABC_transporter_C-like"/>
</dbReference>
<feature type="transmembrane region" description="Helical" evidence="11">
    <location>
        <begin position="1365"/>
        <end position="1383"/>
    </location>
</feature>
<keyword evidence="15" id="KW-1185">Reference proteome</keyword>
<dbReference type="CDD" id="cd18604">
    <property type="entry name" value="ABC_6TM_VMR1_D2_like"/>
    <property type="match status" value="1"/>
</dbReference>
<evidence type="ECO:0000313" key="14">
    <source>
        <dbReference type="EMBL" id="WWD02061.1"/>
    </source>
</evidence>
<dbReference type="InterPro" id="IPR011527">
    <property type="entry name" value="ABC1_TM_dom"/>
</dbReference>
<dbReference type="CDD" id="cd03250">
    <property type="entry name" value="ABCC_MRP_domain1"/>
    <property type="match status" value="1"/>
</dbReference>
<dbReference type="InterPro" id="IPR003593">
    <property type="entry name" value="AAA+_ATPase"/>
</dbReference>
<comment type="subcellular location">
    <subcellularLocation>
        <location evidence="1">Membrane</location>
        <topology evidence="1">Multi-pass membrane protein</topology>
    </subcellularLocation>
</comment>
<dbReference type="PROSITE" id="PS00211">
    <property type="entry name" value="ABC_TRANSPORTER_1"/>
    <property type="match status" value="2"/>
</dbReference>
<feature type="transmembrane region" description="Helical" evidence="11">
    <location>
        <begin position="1277"/>
        <end position="1297"/>
    </location>
</feature>
<dbReference type="PROSITE" id="PS50893">
    <property type="entry name" value="ABC_TRANSPORTER_2"/>
    <property type="match status" value="2"/>
</dbReference>
<dbReference type="InterPro" id="IPR003439">
    <property type="entry name" value="ABC_transporter-like_ATP-bd"/>
</dbReference>
<keyword evidence="4" id="KW-0677">Repeat</keyword>
<feature type="transmembrane region" description="Helical" evidence="11">
    <location>
        <begin position="1102"/>
        <end position="1123"/>
    </location>
</feature>
<dbReference type="CDD" id="cd03244">
    <property type="entry name" value="ABCC_MRP_domain2"/>
    <property type="match status" value="1"/>
</dbReference>
<keyword evidence="6" id="KW-0067">ATP-binding</keyword>
<dbReference type="RefSeq" id="XP_066080028.1">
    <property type="nucleotide sequence ID" value="XM_066223931.1"/>
</dbReference>
<evidence type="ECO:0000256" key="5">
    <source>
        <dbReference type="ARBA" id="ARBA00022741"/>
    </source>
</evidence>
<evidence type="ECO:0000256" key="2">
    <source>
        <dbReference type="ARBA" id="ARBA00022448"/>
    </source>
</evidence>
<name>A0AAX4K6E6_9TREE</name>
<dbReference type="GO" id="GO:0016887">
    <property type="term" value="F:ATP hydrolysis activity"/>
    <property type="evidence" value="ECO:0007669"/>
    <property type="project" value="InterPro"/>
</dbReference>
<dbReference type="FunFam" id="3.40.50.300:FF:000825">
    <property type="entry name" value="ABC bile acid transporter"/>
    <property type="match status" value="1"/>
</dbReference>
<dbReference type="GO" id="GO:0000329">
    <property type="term" value="C:fungal-type vacuole membrane"/>
    <property type="evidence" value="ECO:0007669"/>
    <property type="project" value="TreeGrafter"/>
</dbReference>
<dbReference type="PANTHER" id="PTHR24223:SF353">
    <property type="entry name" value="ABC TRANSPORTER ATP-BINDING PROTEIN_PERMEASE VMR1-RELATED"/>
    <property type="match status" value="1"/>
</dbReference>
<feature type="transmembrane region" description="Helical" evidence="11">
    <location>
        <begin position="469"/>
        <end position="493"/>
    </location>
</feature>
<feature type="compositionally biased region" description="Polar residues" evidence="10">
    <location>
        <begin position="1026"/>
        <end position="1041"/>
    </location>
</feature>
<reference evidence="14 15" key="1">
    <citation type="submission" date="2024-01" db="EMBL/GenBank/DDBJ databases">
        <title>Comparative genomics of Cryptococcus and Kwoniella reveals pathogenesis evolution and contrasting modes of karyotype evolution via chromosome fusion or intercentromeric recombination.</title>
        <authorList>
            <person name="Coelho M.A."/>
            <person name="David-Palma M."/>
            <person name="Shea T."/>
            <person name="Bowers K."/>
            <person name="McGinley-Smith S."/>
            <person name="Mohammad A.W."/>
            <person name="Gnirke A."/>
            <person name="Yurkov A.M."/>
            <person name="Nowrousian M."/>
            <person name="Sun S."/>
            <person name="Cuomo C.A."/>
            <person name="Heitman J."/>
        </authorList>
    </citation>
    <scope>NUCLEOTIDE SEQUENCE [LARGE SCALE GENOMIC DNA]</scope>
    <source>
        <strain evidence="14 15">PYCC6329</strain>
    </source>
</reference>
<keyword evidence="2" id="KW-0813">Transport</keyword>
<sequence length="1782" mass="196117">MRTFLGFETLSTKLVDLASKATCENVWDGVDFTPCFTDRYISNVPFILIALSAIYILCITVLPLSLLPPYSIASNLLTSSKASAGKGKLSDGEAEHVPVKLPVKMCGMEWISPCFTDRYISNVPFILIALSAIYILCITVLPRYLSSPPYTPVTAETLISPSATSDLAKLESNVILDSVASNLLTSSKASAGKGKLSDGEAEHVVNGWKSASQKKESKWRRLRFWIGLIGALAWFELEIARGVIEGSWKETVFPAWLALMALLPSSPLTAVLTFHILPSLILFRSNIIQTHTSSLKIASGIVEVVYWVALISIPYSEELDRLLIGGVSQGGGTSGSYGEKLPKHCEEPTSTFSRATYSFLLPLLFKHYFKPITLKDIPAIREDDSASSSLGAFRAYRAGRDKAHLARTGEKRIRNLGTDLFWFFFPELAMQSIWAIVFVIFQYLPPTGLRLLLQYVKERDTSSQPGHVAVLYVAMMAGGQILSVILMGQSLFIGRRLCIRLRAIIISDVFAKALRRRDLSGNVKKNKIDKNGKVIDDPEASATEGKIANLVSVDAFTISEICAYIYYLVSCPFAVILNSYLLYKTLGAASFAGTAVLIALMPLQGLIGRLYTIYQKRFMAATDARLESVTEVIAHIKLIKFNAWEDKFFERMGITRKKELAVLALRFATTTLFQVFVWGTPVLVTGVAFAVHSMVLKQPLTADRAFASLILFNMLKDPLALFQDTLTRLLQAYTSCGRIQAYLDEPDTLKYRQLSTPGPGEPSIGFKNAILGYATHEDLHQLADDDAEPFVLGELDLSFPVGGLSLIAGPVGSGKTTLILGLLGEAMLLQGKVFMPDDHANRDICPIDPSTGLADTIAYCSQTPWLIGASIKENIVFGSEWNSKRYNAVVDACALRRDFEIFELGDETEVGEKGTTCSGGQKARIALARAFYSPAKTIILDDVLSAVDAQTARHLYDHVLQGKLIEGRTVIMVTHQVNLVAPASKFIVILDNGGIVASGTPNELASEGLLDLHGSGSNSGPSTPTAIGSSSTFTSSDQPPSDNKAEDLIEPVLDDQPTEISEGKKQLEVDKAVEQTSEEVKLDKQLVAAESSGQGMVGIGTYWLYFKSMGSGLFWFIVIFAFLGNQVLQIANNTWIKEWANANDHPTTSSLSTMLEVRRMVIEEVHSQMAKPRSTLFYLTVYWGISACYVLAVAGRVGITFFGALTASQSLYSKLVRRILGAKMRFFDSTPSGRIMNRLSKDMSSIDQEAGEILMYFANSCLSAAAILVVVTVSTPAFLVALVLIVLAYWLLGSLYVTTNREIKRIDSVTRSPIFISFSEVLVGMSTIRSYGDSARFMRKLFHEIDQNTRCFWYLWQINRLLNNFSNFIGAFVTIFAAVFALRNPQMDAGAVGLSITYALSFTEYVLWVVRLYAASEMSMNSVERVGEYLELEVEEEEHAKGIEPPAHWPSREGSVIVEDLTCRYAPQLDPVLQGVSFTIGPREKIGVCGRTGSGKSTLALSFFRFLHQDGGKIIIDGLDISKLSLNALRSRLTILPQEAQLFSGTVRDNLDPFDQHSDEAIWEALSQCGLINSKSRNPSRVQSKSDLTALTPTKTPSKRTLRGQASVRSLMKKVDKKLETLQTTSGGVGEEEVGEEEERVMIRSLEEKVAVGGKNFSQGQRQLLALARGLLKLRSSSFLIMDESTANLDHATDATIQNVLRSEMKDVQMIVIAHRLMTVCGLDKILVLDHGKVIEFGTPYELMQRENGSFRDLCKQSGEETQLLELAKQVHEAKLNGDRSP</sequence>
<evidence type="ECO:0000256" key="9">
    <source>
        <dbReference type="ARBA" id="ARBA00023180"/>
    </source>
</evidence>
<dbReference type="SUPFAM" id="SSF52540">
    <property type="entry name" value="P-loop containing nucleoside triphosphate hydrolases"/>
    <property type="match status" value="2"/>
</dbReference>
<feature type="domain" description="ABC transporter" evidence="12">
    <location>
        <begin position="1456"/>
        <end position="1756"/>
    </location>
</feature>
<feature type="region of interest" description="Disordered" evidence="10">
    <location>
        <begin position="1008"/>
        <end position="1045"/>
    </location>
</feature>
<feature type="transmembrane region" description="Helical" evidence="11">
    <location>
        <begin position="1176"/>
        <end position="1193"/>
    </location>
</feature>
<dbReference type="CDD" id="cd18596">
    <property type="entry name" value="ABC_6TM_VMR1_D1_like"/>
    <property type="match status" value="1"/>
</dbReference>
<feature type="transmembrane region" description="Helical" evidence="11">
    <location>
        <begin position="564"/>
        <end position="583"/>
    </location>
</feature>
<keyword evidence="7 11" id="KW-1133">Transmembrane helix</keyword>
<feature type="transmembrane region" description="Helical" evidence="11">
    <location>
        <begin position="256"/>
        <end position="283"/>
    </location>
</feature>
<dbReference type="InterPro" id="IPR027417">
    <property type="entry name" value="P-loop_NTPase"/>
</dbReference>
<feature type="transmembrane region" description="Helical" evidence="11">
    <location>
        <begin position="589"/>
        <end position="611"/>
    </location>
</feature>
<evidence type="ECO:0000256" key="1">
    <source>
        <dbReference type="ARBA" id="ARBA00004141"/>
    </source>
</evidence>
<evidence type="ECO:0000259" key="13">
    <source>
        <dbReference type="PROSITE" id="PS50929"/>
    </source>
</evidence>
<protein>
    <recommendedName>
        <fullName evidence="16">ATP-binding cassette transporter</fullName>
    </recommendedName>
</protein>
<dbReference type="Pfam" id="PF00005">
    <property type="entry name" value="ABC_tran"/>
    <property type="match status" value="2"/>
</dbReference>
<organism evidence="14 15">
    <name type="scientific">Kwoniella europaea PYCC6329</name>
    <dbReference type="NCBI Taxonomy" id="1423913"/>
    <lineage>
        <taxon>Eukaryota</taxon>
        <taxon>Fungi</taxon>
        <taxon>Dikarya</taxon>
        <taxon>Basidiomycota</taxon>
        <taxon>Agaricomycotina</taxon>
        <taxon>Tremellomycetes</taxon>
        <taxon>Tremellales</taxon>
        <taxon>Cryptococcaceae</taxon>
        <taxon>Kwoniella</taxon>
    </lineage>
</organism>
<feature type="compositionally biased region" description="Polar residues" evidence="10">
    <location>
        <begin position="1576"/>
        <end position="1596"/>
    </location>
</feature>
<dbReference type="InterPro" id="IPR036640">
    <property type="entry name" value="ABC1_TM_sf"/>
</dbReference>
<dbReference type="Gene3D" id="1.20.1560.10">
    <property type="entry name" value="ABC transporter type 1, transmembrane domain"/>
    <property type="match status" value="2"/>
</dbReference>
<dbReference type="FunFam" id="1.20.1560.10:FF:000013">
    <property type="entry name" value="ABC transporter C family member 2"/>
    <property type="match status" value="1"/>
</dbReference>
<feature type="transmembrane region" description="Helical" evidence="11">
    <location>
        <begin position="660"/>
        <end position="691"/>
    </location>
</feature>
<dbReference type="GeneID" id="91098903"/>
<dbReference type="SUPFAM" id="SSF90123">
    <property type="entry name" value="ABC transporter transmembrane region"/>
    <property type="match status" value="2"/>
</dbReference>